<evidence type="ECO:0000313" key="3">
    <source>
        <dbReference type="Proteomes" id="UP000027138"/>
    </source>
</evidence>
<evidence type="ECO:0000256" key="1">
    <source>
        <dbReference type="SAM" id="MobiDB-lite"/>
    </source>
</evidence>
<feature type="region of interest" description="Disordered" evidence="1">
    <location>
        <begin position="1"/>
        <end position="51"/>
    </location>
</feature>
<feature type="compositionally biased region" description="Low complexity" evidence="1">
    <location>
        <begin position="8"/>
        <end position="31"/>
    </location>
</feature>
<dbReference type="Proteomes" id="UP000027138">
    <property type="component" value="Unassembled WGS sequence"/>
</dbReference>
<dbReference type="EMBL" id="KK914383">
    <property type="protein sequence ID" value="KDP37760.1"/>
    <property type="molecule type" value="Genomic_DNA"/>
</dbReference>
<evidence type="ECO:0000313" key="2">
    <source>
        <dbReference type="EMBL" id="KDP37760.1"/>
    </source>
</evidence>
<reference evidence="2 3" key="1">
    <citation type="journal article" date="2014" name="PLoS ONE">
        <title>Global Analysis of Gene Expression Profiles in Physic Nut (Jatropha curcas L.) Seedlings Exposed to Salt Stress.</title>
        <authorList>
            <person name="Zhang L."/>
            <person name="Zhang C."/>
            <person name="Wu P."/>
            <person name="Chen Y."/>
            <person name="Li M."/>
            <person name="Jiang H."/>
            <person name="Wu G."/>
        </authorList>
    </citation>
    <scope>NUCLEOTIDE SEQUENCE [LARGE SCALE GENOMIC DNA]</scope>
    <source>
        <strain evidence="3">cv. GZQX0401</strain>
        <tissue evidence="2">Young leaves</tissue>
    </source>
</reference>
<accession>A0A067KZV3</accession>
<protein>
    <submittedName>
        <fullName evidence="2">Uncharacterized protein</fullName>
    </submittedName>
</protein>
<gene>
    <name evidence="2" type="ORF">JCGZ_06436</name>
</gene>
<organism evidence="2 3">
    <name type="scientific">Jatropha curcas</name>
    <name type="common">Barbados nut</name>
    <dbReference type="NCBI Taxonomy" id="180498"/>
    <lineage>
        <taxon>Eukaryota</taxon>
        <taxon>Viridiplantae</taxon>
        <taxon>Streptophyta</taxon>
        <taxon>Embryophyta</taxon>
        <taxon>Tracheophyta</taxon>
        <taxon>Spermatophyta</taxon>
        <taxon>Magnoliopsida</taxon>
        <taxon>eudicotyledons</taxon>
        <taxon>Gunneridae</taxon>
        <taxon>Pentapetalae</taxon>
        <taxon>rosids</taxon>
        <taxon>fabids</taxon>
        <taxon>Malpighiales</taxon>
        <taxon>Euphorbiaceae</taxon>
        <taxon>Crotonoideae</taxon>
        <taxon>Jatropheae</taxon>
        <taxon>Jatropha</taxon>
    </lineage>
</organism>
<sequence>MPVAAACSTSSSGSPSQHHLVAPSPACSSSSKPLTTGSRLCRRSSVPPTTNSYCSPIRHAWKFPI</sequence>
<keyword evidence="3" id="KW-1185">Reference proteome</keyword>
<proteinExistence type="predicted"/>
<name>A0A067KZV3_JATCU</name>
<dbReference type="AlphaFoldDB" id="A0A067KZV3"/>